<feature type="short sequence motif" description="GXGXXG" evidence="2">
    <location>
        <begin position="14"/>
        <end position="19"/>
    </location>
</feature>
<feature type="short sequence motif" description="GXSXG" evidence="2">
    <location>
        <begin position="49"/>
        <end position="53"/>
    </location>
</feature>
<evidence type="ECO:0000256" key="1">
    <source>
        <dbReference type="ARBA" id="ARBA00023098"/>
    </source>
</evidence>
<evidence type="ECO:0000313" key="4">
    <source>
        <dbReference type="EMBL" id="CAB4218665.1"/>
    </source>
</evidence>
<dbReference type="GO" id="GO:0016787">
    <property type="term" value="F:hydrolase activity"/>
    <property type="evidence" value="ECO:0007669"/>
    <property type="project" value="UniProtKB-UniRule"/>
</dbReference>
<dbReference type="Pfam" id="PF01734">
    <property type="entry name" value="Patatin"/>
    <property type="match status" value="1"/>
</dbReference>
<organism evidence="4">
    <name type="scientific">uncultured Caudovirales phage</name>
    <dbReference type="NCBI Taxonomy" id="2100421"/>
    <lineage>
        <taxon>Viruses</taxon>
        <taxon>Duplodnaviria</taxon>
        <taxon>Heunggongvirae</taxon>
        <taxon>Uroviricota</taxon>
        <taxon>Caudoviricetes</taxon>
        <taxon>Peduoviridae</taxon>
        <taxon>Maltschvirus</taxon>
        <taxon>Maltschvirus maltsch</taxon>
    </lineage>
</organism>
<dbReference type="SUPFAM" id="SSF52151">
    <property type="entry name" value="FabD/lysophospholipase-like"/>
    <property type="match status" value="1"/>
</dbReference>
<gene>
    <name evidence="4" type="ORF">UFOVP1597_32</name>
</gene>
<feature type="short sequence motif" description="DGA/G" evidence="2">
    <location>
        <begin position="199"/>
        <end position="201"/>
    </location>
</feature>
<feature type="domain" description="PNPLA" evidence="3">
    <location>
        <begin position="10"/>
        <end position="212"/>
    </location>
</feature>
<protein>
    <submittedName>
        <fullName evidence="4">COG3621 Patatin</fullName>
    </submittedName>
</protein>
<keyword evidence="2" id="KW-0442">Lipid degradation</keyword>
<sequence length="357" mass="39278">MGDPNTLRILEIDGGGERGYLSLAFLKRFVEQWGIDPADIWKHFDVICGTSVGGIMSLALAFGLTPDQMTPFFTVQGPYIFSLSSLIASVRPNSAAKVALILTNTPFYQSSGPTENNYGSGLLRATIKGQFGDNTLQNLKTNVIIPSYENDTNRYVLFSNLNYPEFIGQNELISNVALATGAAPVYLPPLLMNGHEYIDGGIYQNNPAQFGLTLAKMIKQRSNRYCVLSIGTGIGEIGFDPGNPSLRDPRVDPELIKSLESMPRVSDPTQTILQIFGLFNIASTGGQESVAKSLSLRSNYTLDQFYYYRFQPTLDPKLNTELDNTDPAILAYYDETAIKYFNDDIVAISDFIGHLSA</sequence>
<dbReference type="GO" id="GO:0016042">
    <property type="term" value="P:lipid catabolic process"/>
    <property type="evidence" value="ECO:0007669"/>
    <property type="project" value="UniProtKB-UniRule"/>
</dbReference>
<name>A0A6J5STN3_9CAUD</name>
<dbReference type="PANTHER" id="PTHR24138">
    <property type="entry name" value="INTRACELLLAR PHOSPHOLIPASE A FAMILY"/>
    <property type="match status" value="1"/>
</dbReference>
<reference evidence="4" key="1">
    <citation type="submission" date="2020-05" db="EMBL/GenBank/DDBJ databases">
        <authorList>
            <person name="Chiriac C."/>
            <person name="Salcher M."/>
            <person name="Ghai R."/>
            <person name="Kavagutti S V."/>
        </authorList>
    </citation>
    <scope>NUCLEOTIDE SEQUENCE</scope>
</reference>
<keyword evidence="1 2" id="KW-0443">Lipid metabolism</keyword>
<dbReference type="EMBL" id="LR797461">
    <property type="protein sequence ID" value="CAB4218665.1"/>
    <property type="molecule type" value="Genomic_DNA"/>
</dbReference>
<dbReference type="Gene3D" id="3.40.1090.10">
    <property type="entry name" value="Cytosolic phospholipase A2 catalytic domain"/>
    <property type="match status" value="1"/>
</dbReference>
<dbReference type="PANTHER" id="PTHR24138:SF10">
    <property type="entry name" value="PHOSPHOLIPASE A2"/>
    <property type="match status" value="1"/>
</dbReference>
<dbReference type="CDD" id="cd07199">
    <property type="entry name" value="Pat17_PNPLA8_PNPLA9_like"/>
    <property type="match status" value="1"/>
</dbReference>
<dbReference type="PROSITE" id="PS51635">
    <property type="entry name" value="PNPLA"/>
    <property type="match status" value="1"/>
</dbReference>
<keyword evidence="2" id="KW-0378">Hydrolase</keyword>
<evidence type="ECO:0000259" key="3">
    <source>
        <dbReference type="PROSITE" id="PS51635"/>
    </source>
</evidence>
<dbReference type="InterPro" id="IPR002641">
    <property type="entry name" value="PNPLA_dom"/>
</dbReference>
<dbReference type="InterPro" id="IPR047156">
    <property type="entry name" value="Teg/CotR/CapV-like"/>
</dbReference>
<proteinExistence type="predicted"/>
<accession>A0A6J5STN3</accession>
<evidence type="ECO:0000256" key="2">
    <source>
        <dbReference type="PROSITE-ProRule" id="PRU01161"/>
    </source>
</evidence>
<feature type="active site" description="Nucleophile" evidence="2">
    <location>
        <position position="51"/>
    </location>
</feature>
<dbReference type="InterPro" id="IPR016035">
    <property type="entry name" value="Acyl_Trfase/lysoPLipase"/>
</dbReference>
<feature type="active site" description="Proton acceptor" evidence="2">
    <location>
        <position position="199"/>
    </location>
</feature>